<sequence length="236" mass="28140">MKIVQRYETERFMHIFHYKTDSVEEIDYHDRTIEMRPTLFERVKAWVMFPISFFQRRRKISHYIEAIRILLYLIQRKAYLTQSLFMHVKECDKAMNEYRQTGQITLAAYTEKELIGYVKRLISVEIDGLIAKASIQELAQGPKRQDLFKLIKKMMTTSNTYKSYIIYLLFKLMINIYREKKTNQIDDVTISLFFVPLFLGSSRTFAAKKKGAAHYTKILQGWISIMTYIPRARLSK</sequence>
<evidence type="ECO:0008006" key="3">
    <source>
        <dbReference type="Google" id="ProtNLM"/>
    </source>
</evidence>
<evidence type="ECO:0000313" key="1">
    <source>
        <dbReference type="EMBL" id="OAG31422.1"/>
    </source>
</evidence>
<dbReference type="EMBL" id="LTDL01000016">
    <property type="protein sequence ID" value="OAG31422.1"/>
    <property type="molecule type" value="Genomic_DNA"/>
</dbReference>
<accession>A0A177EJW3</accession>
<proteinExistence type="predicted"/>
<dbReference type="AlphaFoldDB" id="A0A177EJW3"/>
<dbReference type="Proteomes" id="UP000185944">
    <property type="component" value="Unassembled WGS sequence"/>
</dbReference>
<keyword evidence="2" id="KW-1185">Reference proteome</keyword>
<evidence type="ECO:0000313" key="2">
    <source>
        <dbReference type="Proteomes" id="UP000185944"/>
    </source>
</evidence>
<protein>
    <recommendedName>
        <fullName evidence="3">Rho-GAP domain-containing protein</fullName>
    </recommendedName>
</protein>
<organism evidence="1 2">
    <name type="scientific">Nematocida displodere</name>
    <dbReference type="NCBI Taxonomy" id="1805483"/>
    <lineage>
        <taxon>Eukaryota</taxon>
        <taxon>Fungi</taxon>
        <taxon>Fungi incertae sedis</taxon>
        <taxon>Microsporidia</taxon>
        <taxon>Nematocida</taxon>
    </lineage>
</organism>
<dbReference type="GeneID" id="93648299"/>
<dbReference type="RefSeq" id="XP_067545097.1">
    <property type="nucleotide sequence ID" value="XM_067689367.1"/>
</dbReference>
<gene>
    <name evidence="1" type="ORF">NEDG_01949</name>
</gene>
<reference evidence="1 2" key="1">
    <citation type="submission" date="2016-02" db="EMBL/GenBank/DDBJ databases">
        <title>Discovery of a natural microsporidian pathogen with a broad tissue tropism in Caenorhabditis elegans.</title>
        <authorList>
            <person name="Luallen R.J."/>
            <person name="Reinke A.W."/>
            <person name="Tong L."/>
            <person name="Botts M.R."/>
            <person name="Felix M.-A."/>
            <person name="Troemel E.R."/>
        </authorList>
    </citation>
    <scope>NUCLEOTIDE SEQUENCE [LARGE SCALE GENOMIC DNA]</scope>
    <source>
        <strain evidence="1 2">JUm2807</strain>
    </source>
</reference>
<name>A0A177EJW3_9MICR</name>
<comment type="caution">
    <text evidence="1">The sequence shown here is derived from an EMBL/GenBank/DDBJ whole genome shotgun (WGS) entry which is preliminary data.</text>
</comment>
<dbReference type="OrthoDB" id="2196112at2759"/>
<dbReference type="VEuPathDB" id="MicrosporidiaDB:NEDG_01949"/>